<dbReference type="InterPro" id="IPR016181">
    <property type="entry name" value="Acyl_CoA_acyltransferase"/>
</dbReference>
<organism evidence="1 2">
    <name type="scientific">Neptunomonas antarctica</name>
    <dbReference type="NCBI Taxonomy" id="619304"/>
    <lineage>
        <taxon>Bacteria</taxon>
        <taxon>Pseudomonadati</taxon>
        <taxon>Pseudomonadota</taxon>
        <taxon>Gammaproteobacteria</taxon>
        <taxon>Oceanospirillales</taxon>
        <taxon>Oceanospirillaceae</taxon>
        <taxon>Neptunomonas</taxon>
    </lineage>
</organism>
<dbReference type="SUPFAM" id="SSF55729">
    <property type="entry name" value="Acyl-CoA N-acyltransferases (Nat)"/>
    <property type="match status" value="1"/>
</dbReference>
<dbReference type="Proteomes" id="UP000185999">
    <property type="component" value="Unassembled WGS sequence"/>
</dbReference>
<proteinExistence type="predicted"/>
<dbReference type="OrthoDB" id="6087376at2"/>
<gene>
    <name evidence="1" type="ORF">SAMN05421760_1011012</name>
</gene>
<evidence type="ECO:0000313" key="1">
    <source>
        <dbReference type="EMBL" id="SIS47548.1"/>
    </source>
</evidence>
<evidence type="ECO:0000313" key="2">
    <source>
        <dbReference type="Proteomes" id="UP000185999"/>
    </source>
</evidence>
<dbReference type="AlphaFoldDB" id="A0A1N7JE09"/>
<accession>A0A1N7JE09</accession>
<dbReference type="EMBL" id="FTOE01000001">
    <property type="protein sequence ID" value="SIS47548.1"/>
    <property type="molecule type" value="Genomic_DNA"/>
</dbReference>
<sequence length="200" mass="23018">MIMSICYEISNNPFFLSQYYKIREDCFRSDLCLSDFNGSKDEYDMLGQILIIREGDLCLGGARLNGRKQGDTVRLPMESETFELRDVCSDILLDNNSYCQWSRLAIDPKFRKRVNFSLLCEKMLAEAIKLGYLYSFNVTGSVRTRFFQKIHRSLGFSYHTLSHVDIHAEDGFEDLPHLLGVARLDKKPVFSSGRLDKSVA</sequence>
<name>A0A1N7JE09_9GAMM</name>
<dbReference type="Gene3D" id="3.40.630.30">
    <property type="match status" value="1"/>
</dbReference>
<dbReference type="RefSeq" id="WP_054343136.1">
    <property type="nucleotide sequence ID" value="NZ_FTOE01000001.1"/>
</dbReference>
<protein>
    <submittedName>
        <fullName evidence="1">Uncharacterized protein</fullName>
    </submittedName>
</protein>
<reference evidence="2" key="1">
    <citation type="submission" date="2017-01" db="EMBL/GenBank/DDBJ databases">
        <authorList>
            <person name="Varghese N."/>
            <person name="Submissions S."/>
        </authorList>
    </citation>
    <scope>NUCLEOTIDE SEQUENCE [LARGE SCALE GENOMIC DNA]</scope>
    <source>
        <strain evidence="2">DSM 22306</strain>
    </source>
</reference>
<keyword evidence="2" id="KW-1185">Reference proteome</keyword>